<dbReference type="AlphaFoldDB" id="A0AAE1QG28"/>
<evidence type="ECO:0000256" key="1">
    <source>
        <dbReference type="SAM" id="MobiDB-lite"/>
    </source>
</evidence>
<feature type="compositionally biased region" description="Basic and acidic residues" evidence="1">
    <location>
        <begin position="115"/>
        <end position="128"/>
    </location>
</feature>
<dbReference type="Proteomes" id="UP001292094">
    <property type="component" value="Unassembled WGS sequence"/>
</dbReference>
<gene>
    <name evidence="2" type="ORF">Pmani_004518</name>
</gene>
<protein>
    <submittedName>
        <fullName evidence="2">Uncharacterized protein</fullName>
    </submittedName>
</protein>
<dbReference type="EMBL" id="JAWZYT010000317">
    <property type="protein sequence ID" value="KAK4324868.1"/>
    <property type="molecule type" value="Genomic_DNA"/>
</dbReference>
<feature type="compositionally biased region" description="Polar residues" evidence="1">
    <location>
        <begin position="1"/>
        <end position="11"/>
    </location>
</feature>
<feature type="compositionally biased region" description="Pro residues" evidence="1">
    <location>
        <begin position="135"/>
        <end position="144"/>
    </location>
</feature>
<evidence type="ECO:0000313" key="3">
    <source>
        <dbReference type="Proteomes" id="UP001292094"/>
    </source>
</evidence>
<organism evidence="2 3">
    <name type="scientific">Petrolisthes manimaculis</name>
    <dbReference type="NCBI Taxonomy" id="1843537"/>
    <lineage>
        <taxon>Eukaryota</taxon>
        <taxon>Metazoa</taxon>
        <taxon>Ecdysozoa</taxon>
        <taxon>Arthropoda</taxon>
        <taxon>Crustacea</taxon>
        <taxon>Multicrustacea</taxon>
        <taxon>Malacostraca</taxon>
        <taxon>Eumalacostraca</taxon>
        <taxon>Eucarida</taxon>
        <taxon>Decapoda</taxon>
        <taxon>Pleocyemata</taxon>
        <taxon>Anomura</taxon>
        <taxon>Galatheoidea</taxon>
        <taxon>Porcellanidae</taxon>
        <taxon>Petrolisthes</taxon>
    </lineage>
</organism>
<comment type="caution">
    <text evidence="2">The sequence shown here is derived from an EMBL/GenBank/DDBJ whole genome shotgun (WGS) entry which is preliminary data.</text>
</comment>
<feature type="region of interest" description="Disordered" evidence="1">
    <location>
        <begin position="1"/>
        <end position="32"/>
    </location>
</feature>
<accession>A0AAE1QG28</accession>
<reference evidence="2" key="1">
    <citation type="submission" date="2023-11" db="EMBL/GenBank/DDBJ databases">
        <title>Genome assemblies of two species of porcelain crab, Petrolisthes cinctipes and Petrolisthes manimaculis (Anomura: Porcellanidae).</title>
        <authorList>
            <person name="Angst P."/>
        </authorList>
    </citation>
    <scope>NUCLEOTIDE SEQUENCE</scope>
    <source>
        <strain evidence="2">PB745_02</strain>
        <tissue evidence="2">Gill</tissue>
    </source>
</reference>
<evidence type="ECO:0000313" key="2">
    <source>
        <dbReference type="EMBL" id="KAK4324868.1"/>
    </source>
</evidence>
<keyword evidence="3" id="KW-1185">Reference proteome</keyword>
<sequence>MSPHLSTTTTPEHLISKPNRETTTQPLHHHNHHRYNHIHPSLQLDPTITNISSLESVFISWLLQHTAVTNFYLVYDEVDRVSTILKTFATQGPPPPPPEEVADGEKDENDGGGSEGERRGGEGERRGGLNEWVSGPPPRPPTPSNPGVRGGDQHQYTFTTSWVPNLINQYRSFNGRTLKVSANDNWPFFGLKSLPGGSAGDVPDTGIDAYLIVGLVQAGGCQGTRRQRNQRNHQRTRPRRVGVAVEAGHLGMGTIWRLRAGSSVEIAVCRFL</sequence>
<feature type="region of interest" description="Disordered" evidence="1">
    <location>
        <begin position="87"/>
        <end position="155"/>
    </location>
</feature>
<feature type="compositionally biased region" description="Acidic residues" evidence="1">
    <location>
        <begin position="100"/>
        <end position="110"/>
    </location>
</feature>
<proteinExistence type="predicted"/>
<name>A0AAE1QG28_9EUCA</name>